<accession>A0A3N4LDP2</accession>
<feature type="region of interest" description="Disordered" evidence="1">
    <location>
        <begin position="702"/>
        <end position="758"/>
    </location>
</feature>
<evidence type="ECO:0000256" key="1">
    <source>
        <dbReference type="SAM" id="MobiDB-lite"/>
    </source>
</evidence>
<feature type="region of interest" description="Disordered" evidence="1">
    <location>
        <begin position="205"/>
        <end position="224"/>
    </location>
</feature>
<dbReference type="AlphaFoldDB" id="A0A3N4LDP2"/>
<feature type="region of interest" description="Disordered" evidence="1">
    <location>
        <begin position="573"/>
        <end position="685"/>
    </location>
</feature>
<name>A0A3N4LDP2_9PEZI</name>
<proteinExistence type="predicted"/>
<feature type="region of interest" description="Disordered" evidence="1">
    <location>
        <begin position="1"/>
        <end position="185"/>
    </location>
</feature>
<sequence>MTLWPFRKRSKTNSGEKIEKGDDGLRQTKGKQPESHPVAIPEFPLPPDNVGPTFQPQKQYHHGGFSSYFSEHAHTLSDSSDSTQLPHKVPHKPGLLRKLSKKISGHSRTETRSGQHAYMTPPTSDAENSSPEMKKNKIGRSSSAKQQPKKSAFNWLGQERSTNFPPPARDVTSSLSSNSSIRPLKPRLKGFERFVPRPKVIFGYETPALTTDPEPTQPQNTPHARRIRLVSSEELAASGTVDGLADDLDARGLREAMERDRRRREKKKLEEQQRLERRMERRLMKQKAAEEMEFDADNEIGDSSLAGPAYPRTSCTGVDGAPYAPSPVSAGAQTPVSWLRDPSLEELPKTVQIPAKDELSRQFSTHIAQDFVPQGPAQAFAEGARRAKLTSFLKKATASRIRKEHANYRIRVGESTLVSDSEEDPHNLPLQSRLSRLWRDAPQTEVQPVQIHHGKEQVGEYDGVNRPGSDSSWQSSHVQGFLGYSSKPARPIRSVVSRVAEPVMDSPTIPPGIHGTSRTPQAGFSDAALEGRNAVSIASTQRYDSRAVSPNAPSAISTLASIDSEGSWLSGKMSRQSFSRQSGRLSRQSVSRQSNSYPSPLRASSRNHDAPEDETEDDEYYGKIENSHGRLGREASDEGEDIDRNEQMVLELSGDEESDNGAVLGGDRESTGQIRDGYAKNPQVHNPEWRMSSRVGYLRYYDEEDEEPPSPTAATLGGYESSSPHARPLQHPFAEEGENFVTPLEHLSETRPRYTGVI</sequence>
<feature type="compositionally biased region" description="Polar residues" evidence="1">
    <location>
        <begin position="573"/>
        <end position="604"/>
    </location>
</feature>
<feature type="compositionally biased region" description="Basic and acidic residues" evidence="1">
    <location>
        <begin position="620"/>
        <end position="646"/>
    </location>
</feature>
<organism evidence="2 3">
    <name type="scientific">Terfezia boudieri ATCC MYA-4762</name>
    <dbReference type="NCBI Taxonomy" id="1051890"/>
    <lineage>
        <taxon>Eukaryota</taxon>
        <taxon>Fungi</taxon>
        <taxon>Dikarya</taxon>
        <taxon>Ascomycota</taxon>
        <taxon>Pezizomycotina</taxon>
        <taxon>Pezizomycetes</taxon>
        <taxon>Pezizales</taxon>
        <taxon>Pezizaceae</taxon>
        <taxon>Terfezia</taxon>
    </lineage>
</organism>
<evidence type="ECO:0000313" key="3">
    <source>
        <dbReference type="Proteomes" id="UP000267821"/>
    </source>
</evidence>
<keyword evidence="3" id="KW-1185">Reference proteome</keyword>
<dbReference type="Proteomes" id="UP000267821">
    <property type="component" value="Unassembled WGS sequence"/>
</dbReference>
<dbReference type="OrthoDB" id="4152802at2759"/>
<feature type="compositionally biased region" description="Low complexity" evidence="1">
    <location>
        <begin position="141"/>
        <end position="152"/>
    </location>
</feature>
<evidence type="ECO:0000313" key="2">
    <source>
        <dbReference type="EMBL" id="RPB19592.1"/>
    </source>
</evidence>
<feature type="compositionally biased region" description="Basic residues" evidence="1">
    <location>
        <begin position="88"/>
        <end position="105"/>
    </location>
</feature>
<feature type="region of interest" description="Disordered" evidence="1">
    <location>
        <begin position="503"/>
        <end position="523"/>
    </location>
</feature>
<gene>
    <name evidence="2" type="ORF">L211DRAFT_853077</name>
</gene>
<feature type="compositionally biased region" description="Basic and acidic residues" evidence="1">
    <location>
        <begin position="14"/>
        <end position="34"/>
    </location>
</feature>
<protein>
    <submittedName>
        <fullName evidence="2">Uncharacterized protein</fullName>
    </submittedName>
</protein>
<dbReference type="InParanoid" id="A0A3N4LDP2"/>
<feature type="compositionally biased region" description="Polar residues" evidence="1">
    <location>
        <begin position="76"/>
        <end position="85"/>
    </location>
</feature>
<feature type="compositionally biased region" description="Basic and acidic residues" evidence="1">
    <location>
        <begin position="267"/>
        <end position="290"/>
    </location>
</feature>
<feature type="compositionally biased region" description="Polar residues" evidence="1">
    <location>
        <begin position="121"/>
        <end position="131"/>
    </location>
</feature>
<reference evidence="2 3" key="1">
    <citation type="journal article" date="2018" name="Nat. Ecol. Evol.">
        <title>Pezizomycetes genomes reveal the molecular basis of ectomycorrhizal truffle lifestyle.</title>
        <authorList>
            <person name="Murat C."/>
            <person name="Payen T."/>
            <person name="Noel B."/>
            <person name="Kuo A."/>
            <person name="Morin E."/>
            <person name="Chen J."/>
            <person name="Kohler A."/>
            <person name="Krizsan K."/>
            <person name="Balestrini R."/>
            <person name="Da Silva C."/>
            <person name="Montanini B."/>
            <person name="Hainaut M."/>
            <person name="Levati E."/>
            <person name="Barry K.W."/>
            <person name="Belfiori B."/>
            <person name="Cichocki N."/>
            <person name="Clum A."/>
            <person name="Dockter R.B."/>
            <person name="Fauchery L."/>
            <person name="Guy J."/>
            <person name="Iotti M."/>
            <person name="Le Tacon F."/>
            <person name="Lindquist E.A."/>
            <person name="Lipzen A."/>
            <person name="Malagnac F."/>
            <person name="Mello A."/>
            <person name="Molinier V."/>
            <person name="Miyauchi S."/>
            <person name="Poulain J."/>
            <person name="Riccioni C."/>
            <person name="Rubini A."/>
            <person name="Sitrit Y."/>
            <person name="Splivallo R."/>
            <person name="Traeger S."/>
            <person name="Wang M."/>
            <person name="Zifcakova L."/>
            <person name="Wipf D."/>
            <person name="Zambonelli A."/>
            <person name="Paolocci F."/>
            <person name="Nowrousian M."/>
            <person name="Ottonello S."/>
            <person name="Baldrian P."/>
            <person name="Spatafora J.W."/>
            <person name="Henrissat B."/>
            <person name="Nagy L.G."/>
            <person name="Aury J.M."/>
            <person name="Wincker P."/>
            <person name="Grigoriev I.V."/>
            <person name="Bonfante P."/>
            <person name="Martin F.M."/>
        </authorList>
    </citation>
    <scope>NUCLEOTIDE SEQUENCE [LARGE SCALE GENOMIC DNA]</scope>
    <source>
        <strain evidence="2 3">ATCC MYA-4762</strain>
    </source>
</reference>
<feature type="compositionally biased region" description="Polar residues" evidence="1">
    <location>
        <begin position="213"/>
        <end position="222"/>
    </location>
</feature>
<feature type="compositionally biased region" description="Acidic residues" evidence="1">
    <location>
        <begin position="291"/>
        <end position="300"/>
    </location>
</feature>
<feature type="compositionally biased region" description="Basic residues" evidence="1">
    <location>
        <begin position="1"/>
        <end position="11"/>
    </location>
</feature>
<feature type="region of interest" description="Disordered" evidence="1">
    <location>
        <begin position="255"/>
        <end position="308"/>
    </location>
</feature>
<dbReference type="EMBL" id="ML121587">
    <property type="protein sequence ID" value="RPB19592.1"/>
    <property type="molecule type" value="Genomic_DNA"/>
</dbReference>
<dbReference type="STRING" id="1051890.A0A3N4LDP2"/>